<feature type="compositionally biased region" description="Basic and acidic residues" evidence="1">
    <location>
        <begin position="307"/>
        <end position="316"/>
    </location>
</feature>
<gene>
    <name evidence="2" type="ORF">GALMADRAFT_141149</name>
</gene>
<dbReference type="AlphaFoldDB" id="A0A067SV99"/>
<evidence type="ECO:0000313" key="2">
    <source>
        <dbReference type="EMBL" id="KDR74816.1"/>
    </source>
</evidence>
<protein>
    <submittedName>
        <fullName evidence="2">Uncharacterized protein</fullName>
    </submittedName>
</protein>
<name>A0A067SV99_GALM3</name>
<evidence type="ECO:0000256" key="1">
    <source>
        <dbReference type="SAM" id="MobiDB-lite"/>
    </source>
</evidence>
<feature type="region of interest" description="Disordered" evidence="1">
    <location>
        <begin position="1"/>
        <end position="20"/>
    </location>
</feature>
<feature type="region of interest" description="Disordered" evidence="1">
    <location>
        <begin position="291"/>
        <end position="316"/>
    </location>
</feature>
<proteinExistence type="predicted"/>
<reference evidence="3" key="1">
    <citation type="journal article" date="2014" name="Proc. Natl. Acad. Sci. U.S.A.">
        <title>Extensive sampling of basidiomycete genomes demonstrates inadequacy of the white-rot/brown-rot paradigm for wood decay fungi.</title>
        <authorList>
            <person name="Riley R."/>
            <person name="Salamov A.A."/>
            <person name="Brown D.W."/>
            <person name="Nagy L.G."/>
            <person name="Floudas D."/>
            <person name="Held B.W."/>
            <person name="Levasseur A."/>
            <person name="Lombard V."/>
            <person name="Morin E."/>
            <person name="Otillar R."/>
            <person name="Lindquist E.A."/>
            <person name="Sun H."/>
            <person name="LaButti K.M."/>
            <person name="Schmutz J."/>
            <person name="Jabbour D."/>
            <person name="Luo H."/>
            <person name="Baker S.E."/>
            <person name="Pisabarro A.G."/>
            <person name="Walton J.D."/>
            <person name="Blanchette R.A."/>
            <person name="Henrissat B."/>
            <person name="Martin F."/>
            <person name="Cullen D."/>
            <person name="Hibbett D.S."/>
            <person name="Grigoriev I.V."/>
        </authorList>
    </citation>
    <scope>NUCLEOTIDE SEQUENCE [LARGE SCALE GENOMIC DNA]</scope>
    <source>
        <strain evidence="3">CBS 339.88</strain>
    </source>
</reference>
<sequence>MKTPPPSTERRQHTRKPPNTAFVPFQEHHVSRRQAETGLLSFIDRIESSSPTAKTCHVGAAADQHPIFPMAMIRRMTNDKRRTTNDGGSGSCGGGDDDQKYLRPFLGLSTSVPRSSTPNDHAPGTSEEGLTAAAAVAAVTTTATTGNSRKLLSVRRAASSFASGNVLVLVLLPSQPSNFPPPSSRAVLTPRVSQLASQPAAPHLHMHLHLHLGRPVESHPGTKDLRPRIKVAASTGNEDGRRAALGPSSDGGVQAGSVLLSPSSSWSAQLTFVHPAALQLSSSSLTHTLYPHTRSSVPPATAAESTNEERGGPERGLREWWHCC</sequence>
<dbReference type="Proteomes" id="UP000027222">
    <property type="component" value="Unassembled WGS sequence"/>
</dbReference>
<feature type="region of interest" description="Disordered" evidence="1">
    <location>
        <begin position="233"/>
        <end position="252"/>
    </location>
</feature>
<feature type="region of interest" description="Disordered" evidence="1">
    <location>
        <begin position="80"/>
        <end position="100"/>
    </location>
</feature>
<dbReference type="EMBL" id="KL142382">
    <property type="protein sequence ID" value="KDR74816.1"/>
    <property type="molecule type" value="Genomic_DNA"/>
</dbReference>
<evidence type="ECO:0000313" key="3">
    <source>
        <dbReference type="Proteomes" id="UP000027222"/>
    </source>
</evidence>
<accession>A0A067SV99</accession>
<keyword evidence="3" id="KW-1185">Reference proteome</keyword>
<dbReference type="HOGENOM" id="CLU_858003_0_0_1"/>
<organism evidence="2 3">
    <name type="scientific">Galerina marginata (strain CBS 339.88)</name>
    <dbReference type="NCBI Taxonomy" id="685588"/>
    <lineage>
        <taxon>Eukaryota</taxon>
        <taxon>Fungi</taxon>
        <taxon>Dikarya</taxon>
        <taxon>Basidiomycota</taxon>
        <taxon>Agaricomycotina</taxon>
        <taxon>Agaricomycetes</taxon>
        <taxon>Agaricomycetidae</taxon>
        <taxon>Agaricales</taxon>
        <taxon>Agaricineae</taxon>
        <taxon>Strophariaceae</taxon>
        <taxon>Galerina</taxon>
    </lineage>
</organism>